<protein>
    <submittedName>
        <fullName evidence="7">Alpha/beta hydrolase</fullName>
    </submittedName>
</protein>
<accession>A0ABW1F6Y0</accession>
<evidence type="ECO:0000313" key="7">
    <source>
        <dbReference type="EMBL" id="MFC5889570.1"/>
    </source>
</evidence>
<comment type="caution">
    <text evidence="7">The sequence shown here is derived from an EMBL/GenBank/DDBJ whole genome shotgun (WGS) entry which is preliminary data.</text>
</comment>
<keyword evidence="2 4" id="KW-0732">Signal</keyword>
<dbReference type="EMBL" id="JBHSOD010000059">
    <property type="protein sequence ID" value="MFC5889570.1"/>
    <property type="molecule type" value="Genomic_DNA"/>
</dbReference>
<feature type="domain" description="Peptidase S33 tripeptidyl aminopeptidase-like C-terminal" evidence="6">
    <location>
        <begin position="416"/>
        <end position="517"/>
    </location>
</feature>
<evidence type="ECO:0000256" key="1">
    <source>
        <dbReference type="ARBA" id="ARBA00010088"/>
    </source>
</evidence>
<dbReference type="InterPro" id="IPR013595">
    <property type="entry name" value="Pept_S33_TAP-like_C"/>
</dbReference>
<dbReference type="PANTHER" id="PTHR43248">
    <property type="entry name" value="2-SUCCINYL-6-HYDROXY-2,4-CYCLOHEXADIENE-1-CARBOXYLATE SYNTHASE"/>
    <property type="match status" value="1"/>
</dbReference>
<dbReference type="Proteomes" id="UP001596067">
    <property type="component" value="Unassembled WGS sequence"/>
</dbReference>
<dbReference type="Pfam" id="PF00561">
    <property type="entry name" value="Abhydrolase_1"/>
    <property type="match status" value="1"/>
</dbReference>
<feature type="chain" id="PRO_5047265072" evidence="4">
    <location>
        <begin position="20"/>
        <end position="530"/>
    </location>
</feature>
<sequence length="530" mass="56672">MAIASAFALVAGTAAAASAAPDPGAVASAAEARVEPVAWTPCNPDPTKPDPGIYDCAVYPVPLDYDHPSGEKIGIAMMRRRAADPAKRIGSLFLNPGGPGGSGYLWATTTRFGKDVQDRFDLVGFDPRGVARSNPLKCFTTDEEAAAVFDRQVGVPVTKAEVDATLDATEDYTDACSRNAGPLIEHMSTENVVRDLDRMRRAVGDKQLSYAGFSYGTLIGATYAGMYPDKVRAVIIDGNVDPNLRLHNGLEYDRQRAAGFELALDEFLKRCKAAGAPRCAFGEGDTRARFDALRDHLRTSPVTLADGTTVTLSSFTSQVANALYAQSRQAPLAKSLQALDDAIAQQGAPSLVAPKAVSDDAKALAVTVPSALREALPETPYSADDSYYGVNCQDKPYPSNPRVFANLARAWEKESPTFGRYQAFDAPACASWPAPARDAERYSGPWNRRTANPVMVIGNLYDPATQYKFAERMQRQLGSAVLVTVDVVEHCAVGRSAALGKLVTSYLVDQAVPAPGQVLKPDTEAFPPLS</sequence>
<dbReference type="InterPro" id="IPR051601">
    <property type="entry name" value="Serine_prot/Carboxylest_S33"/>
</dbReference>
<evidence type="ECO:0000259" key="6">
    <source>
        <dbReference type="Pfam" id="PF08386"/>
    </source>
</evidence>
<dbReference type="InterPro" id="IPR000073">
    <property type="entry name" value="AB_hydrolase_1"/>
</dbReference>
<comment type="similarity">
    <text evidence="1">Belongs to the peptidase S33 family.</text>
</comment>
<dbReference type="SUPFAM" id="SSF53474">
    <property type="entry name" value="alpha/beta-Hydrolases"/>
    <property type="match status" value="1"/>
</dbReference>
<evidence type="ECO:0000256" key="2">
    <source>
        <dbReference type="ARBA" id="ARBA00022729"/>
    </source>
</evidence>
<gene>
    <name evidence="7" type="ORF">ACFP0N_31845</name>
</gene>
<keyword evidence="3 7" id="KW-0378">Hydrolase</keyword>
<dbReference type="Gene3D" id="3.40.50.1820">
    <property type="entry name" value="alpha/beta hydrolase"/>
    <property type="match status" value="1"/>
</dbReference>
<reference evidence="8" key="1">
    <citation type="journal article" date="2019" name="Int. J. Syst. Evol. Microbiol.">
        <title>The Global Catalogue of Microorganisms (GCM) 10K type strain sequencing project: providing services to taxonomists for standard genome sequencing and annotation.</title>
        <authorList>
            <consortium name="The Broad Institute Genomics Platform"/>
            <consortium name="The Broad Institute Genome Sequencing Center for Infectious Disease"/>
            <person name="Wu L."/>
            <person name="Ma J."/>
        </authorList>
    </citation>
    <scope>NUCLEOTIDE SEQUENCE [LARGE SCALE GENOMIC DNA]</scope>
    <source>
        <strain evidence="8">CGMCC 4.1469</strain>
    </source>
</reference>
<feature type="domain" description="AB hydrolase-1" evidence="5">
    <location>
        <begin position="92"/>
        <end position="272"/>
    </location>
</feature>
<dbReference type="InterPro" id="IPR029058">
    <property type="entry name" value="AB_hydrolase_fold"/>
</dbReference>
<evidence type="ECO:0000256" key="3">
    <source>
        <dbReference type="ARBA" id="ARBA00022801"/>
    </source>
</evidence>
<name>A0ABW1F6Y0_9ACTN</name>
<evidence type="ECO:0000256" key="4">
    <source>
        <dbReference type="SAM" id="SignalP"/>
    </source>
</evidence>
<dbReference type="RefSeq" id="WP_313767048.1">
    <property type="nucleotide sequence ID" value="NZ_BAAAVH010000020.1"/>
</dbReference>
<dbReference type="PANTHER" id="PTHR43248:SF29">
    <property type="entry name" value="TRIPEPTIDYL AMINOPEPTIDASE"/>
    <property type="match status" value="1"/>
</dbReference>
<evidence type="ECO:0000259" key="5">
    <source>
        <dbReference type="Pfam" id="PF00561"/>
    </source>
</evidence>
<keyword evidence="8" id="KW-1185">Reference proteome</keyword>
<feature type="signal peptide" evidence="4">
    <location>
        <begin position="1"/>
        <end position="19"/>
    </location>
</feature>
<dbReference type="Pfam" id="PF08386">
    <property type="entry name" value="Abhydrolase_4"/>
    <property type="match status" value="1"/>
</dbReference>
<dbReference type="GO" id="GO:0016787">
    <property type="term" value="F:hydrolase activity"/>
    <property type="evidence" value="ECO:0007669"/>
    <property type="project" value="UniProtKB-KW"/>
</dbReference>
<organism evidence="7 8">
    <name type="scientific">Kitasatospora aburaviensis</name>
    <dbReference type="NCBI Taxonomy" id="67265"/>
    <lineage>
        <taxon>Bacteria</taxon>
        <taxon>Bacillati</taxon>
        <taxon>Actinomycetota</taxon>
        <taxon>Actinomycetes</taxon>
        <taxon>Kitasatosporales</taxon>
        <taxon>Streptomycetaceae</taxon>
        <taxon>Kitasatospora</taxon>
    </lineage>
</organism>
<proteinExistence type="inferred from homology"/>
<evidence type="ECO:0000313" key="8">
    <source>
        <dbReference type="Proteomes" id="UP001596067"/>
    </source>
</evidence>